<evidence type="ECO:0000313" key="2">
    <source>
        <dbReference type="Proteomes" id="UP001500067"/>
    </source>
</evidence>
<dbReference type="Proteomes" id="UP001500067">
    <property type="component" value="Unassembled WGS sequence"/>
</dbReference>
<dbReference type="EMBL" id="BAABFA010000018">
    <property type="protein sequence ID" value="GAA4468085.1"/>
    <property type="molecule type" value="Genomic_DNA"/>
</dbReference>
<protein>
    <submittedName>
        <fullName evidence="1">Uncharacterized protein</fullName>
    </submittedName>
</protein>
<dbReference type="RefSeq" id="WP_345083718.1">
    <property type="nucleotide sequence ID" value="NZ_BAABFA010000018.1"/>
</dbReference>
<keyword evidence="2" id="KW-1185">Reference proteome</keyword>
<sequence length="228" mass="26397">MNHTRKFFLTVLLSCAALPLTTEAKKRNSRDLSKRQPPKTVLVMLFTEENRRQALVKAHRYRDTAILNKDMRSVQEVTVKDFTNNFDFCPVYFFMDEDLDKVVNGQFGGTLLDKDMHPANVNMADTNYLIVYYGFPGWQSHEKRMEVTTLSDVGGKPNGWGLVVNNHEMRQVGYTYWLRSVNLKKRGKIHGYKYISPKFDIEYSPLAGELNSRLKKYATRQGEAQAEK</sequence>
<proteinExistence type="predicted"/>
<comment type="caution">
    <text evidence="1">The sequence shown here is derived from an EMBL/GenBank/DDBJ whole genome shotgun (WGS) entry which is preliminary data.</text>
</comment>
<accession>A0ABP8NMI4</accession>
<reference evidence="2" key="1">
    <citation type="journal article" date="2019" name="Int. J. Syst. Evol. Microbiol.">
        <title>The Global Catalogue of Microorganisms (GCM) 10K type strain sequencing project: providing services to taxonomists for standard genome sequencing and annotation.</title>
        <authorList>
            <consortium name="The Broad Institute Genomics Platform"/>
            <consortium name="The Broad Institute Genome Sequencing Center for Infectious Disease"/>
            <person name="Wu L."/>
            <person name="Ma J."/>
        </authorList>
    </citation>
    <scope>NUCLEOTIDE SEQUENCE [LARGE SCALE GENOMIC DNA]</scope>
    <source>
        <strain evidence="2">JCM 32105</strain>
    </source>
</reference>
<organism evidence="1 2">
    <name type="scientific">Nemorincola caseinilytica</name>
    <dbReference type="NCBI Taxonomy" id="2054315"/>
    <lineage>
        <taxon>Bacteria</taxon>
        <taxon>Pseudomonadati</taxon>
        <taxon>Bacteroidota</taxon>
        <taxon>Chitinophagia</taxon>
        <taxon>Chitinophagales</taxon>
        <taxon>Chitinophagaceae</taxon>
        <taxon>Nemorincola</taxon>
    </lineage>
</organism>
<gene>
    <name evidence="1" type="ORF">GCM10023093_25030</name>
</gene>
<evidence type="ECO:0000313" key="1">
    <source>
        <dbReference type="EMBL" id="GAA4468085.1"/>
    </source>
</evidence>
<name>A0ABP8NMI4_9BACT</name>